<name>D1AGX3_SEBTE</name>
<dbReference type="STRING" id="526218.Sterm_4011"/>
<feature type="domain" description="Periplasmic binding protein" evidence="5">
    <location>
        <begin position="41"/>
        <end position="296"/>
    </location>
</feature>
<accession>D1AGX3</accession>
<dbReference type="EMBL" id="CP001739">
    <property type="protein sequence ID" value="ACZ10843.1"/>
    <property type="molecule type" value="Genomic_DNA"/>
</dbReference>
<reference evidence="7" key="1">
    <citation type="submission" date="2009-09" db="EMBL/GenBank/DDBJ databases">
        <title>The complete chromosome of Sebaldella termitidis ATCC 33386.</title>
        <authorList>
            <consortium name="US DOE Joint Genome Institute (JGI-PGF)"/>
            <person name="Lucas S."/>
            <person name="Copeland A."/>
            <person name="Lapidus A."/>
            <person name="Glavina del Rio T."/>
            <person name="Dalin E."/>
            <person name="Tice H."/>
            <person name="Bruce D."/>
            <person name="Goodwin L."/>
            <person name="Pitluck S."/>
            <person name="Kyrpides N."/>
            <person name="Mavromatis K."/>
            <person name="Ivanova N."/>
            <person name="Mikhailova N."/>
            <person name="Sims D."/>
            <person name="Meincke L."/>
            <person name="Brettin T."/>
            <person name="Detter J.C."/>
            <person name="Han C."/>
            <person name="Larimer F."/>
            <person name="Land M."/>
            <person name="Hauser L."/>
            <person name="Markowitz V."/>
            <person name="Cheng J.F."/>
            <person name="Hugenholtz P."/>
            <person name="Woyke T."/>
            <person name="Wu D."/>
            <person name="Eisen J.A."/>
        </authorList>
    </citation>
    <scope>NUCLEOTIDE SEQUENCE [LARGE SCALE GENOMIC DNA]</scope>
    <source>
        <strain evidence="7">ATCC 33386 / NCTC 11300</strain>
    </source>
</reference>
<dbReference type="InterPro" id="IPR028082">
    <property type="entry name" value="Peripla_BP_I"/>
</dbReference>
<dbReference type="Gene3D" id="3.40.50.2300">
    <property type="match status" value="2"/>
</dbReference>
<dbReference type="InterPro" id="IPR025997">
    <property type="entry name" value="SBP_2_dom"/>
</dbReference>
<evidence type="ECO:0000259" key="5">
    <source>
        <dbReference type="Pfam" id="PF13407"/>
    </source>
</evidence>
<feature type="signal peptide" evidence="4">
    <location>
        <begin position="1"/>
        <end position="26"/>
    </location>
</feature>
<dbReference type="SUPFAM" id="SSF53822">
    <property type="entry name" value="Periplasmic binding protein-like I"/>
    <property type="match status" value="1"/>
</dbReference>
<feature type="chain" id="PRO_5003020789" evidence="4">
    <location>
        <begin position="27"/>
        <end position="319"/>
    </location>
</feature>
<dbReference type="KEGG" id="str:Sterm_4011"/>
<evidence type="ECO:0000313" key="6">
    <source>
        <dbReference type="EMBL" id="ACZ10843.1"/>
    </source>
</evidence>
<sequence length="319" mass="34313">MKKFRNYVIMGLVSMLSIFLISCSQKGDTADGGQGGKKIKVGVSIANFDDTFLTYMMDGMKKAAEKEGDIELEFVDAKEDIAKQMNQVENFVTQGKDVIIVVPVDTSAADPMTNAAVTNGTKIVYVNRNPGNLPDGAYYVGSEEKKAGIMQMEYLAEKMGGKGNIVILMGKLDNEGTIKRTEGVEEIAKKYPDIKILDKQTGLWQRTDGMAKTENWLNKYGNEINAIVSNNDDMALGAVQALKDSGKTGIFVIGVDATPDGLAALAAGDISATVFQDADGQGGGAVEVAKKAANGETVVKETWVPFKLVTPENINEFKK</sequence>
<dbReference type="HOGENOM" id="CLU_037628_3_1_0"/>
<proteinExistence type="inferred from homology"/>
<keyword evidence="3 4" id="KW-0732">Signal</keyword>
<dbReference type="PROSITE" id="PS51257">
    <property type="entry name" value="PROKAR_LIPOPROTEIN"/>
    <property type="match status" value="1"/>
</dbReference>
<reference evidence="6 7" key="2">
    <citation type="journal article" date="2010" name="Stand. Genomic Sci.">
        <title>Complete genome sequence of Sebaldella termitidis type strain (NCTC 11300).</title>
        <authorList>
            <person name="Harmon-Smith M."/>
            <person name="Celia L."/>
            <person name="Chertkov O."/>
            <person name="Lapidus A."/>
            <person name="Copeland A."/>
            <person name="Glavina Del Rio T."/>
            <person name="Nolan M."/>
            <person name="Lucas S."/>
            <person name="Tice H."/>
            <person name="Cheng J.F."/>
            <person name="Han C."/>
            <person name="Detter J.C."/>
            <person name="Bruce D."/>
            <person name="Goodwin L."/>
            <person name="Pitluck S."/>
            <person name="Pati A."/>
            <person name="Liolios K."/>
            <person name="Ivanova N."/>
            <person name="Mavromatis K."/>
            <person name="Mikhailova N."/>
            <person name="Chen A."/>
            <person name="Palaniappan K."/>
            <person name="Land M."/>
            <person name="Hauser L."/>
            <person name="Chang Y.J."/>
            <person name="Jeffries C.D."/>
            <person name="Brettin T."/>
            <person name="Goker M."/>
            <person name="Beck B."/>
            <person name="Bristow J."/>
            <person name="Eisen J.A."/>
            <person name="Markowitz V."/>
            <person name="Hugenholtz P."/>
            <person name="Kyrpides N.C."/>
            <person name="Klenk H.P."/>
            <person name="Chen F."/>
        </authorList>
    </citation>
    <scope>NUCLEOTIDE SEQUENCE [LARGE SCALE GENOMIC DNA]</scope>
    <source>
        <strain evidence="7">ATCC 33386 / NCTC 11300</strain>
    </source>
</reference>
<evidence type="ECO:0000313" key="7">
    <source>
        <dbReference type="Proteomes" id="UP000000845"/>
    </source>
</evidence>
<keyword evidence="7" id="KW-1185">Reference proteome</keyword>
<dbReference type="CDD" id="cd06301">
    <property type="entry name" value="PBP1_rhizopine_binding-like"/>
    <property type="match status" value="1"/>
</dbReference>
<evidence type="ECO:0000256" key="4">
    <source>
        <dbReference type="SAM" id="SignalP"/>
    </source>
</evidence>
<dbReference type="PANTHER" id="PTHR46847:SF1">
    <property type="entry name" value="D-ALLOSE-BINDING PERIPLASMIC PROTEIN-RELATED"/>
    <property type="match status" value="1"/>
</dbReference>
<dbReference type="Pfam" id="PF13407">
    <property type="entry name" value="Peripla_BP_4"/>
    <property type="match status" value="1"/>
</dbReference>
<evidence type="ECO:0000256" key="1">
    <source>
        <dbReference type="ARBA" id="ARBA00004196"/>
    </source>
</evidence>
<organism evidence="6 7">
    <name type="scientific">Sebaldella termitidis (strain ATCC 33386 / NCTC 11300)</name>
    <dbReference type="NCBI Taxonomy" id="526218"/>
    <lineage>
        <taxon>Bacteria</taxon>
        <taxon>Fusobacteriati</taxon>
        <taxon>Fusobacteriota</taxon>
        <taxon>Fusobacteriia</taxon>
        <taxon>Fusobacteriales</taxon>
        <taxon>Leptotrichiaceae</taxon>
        <taxon>Sebaldella</taxon>
    </lineage>
</organism>
<evidence type="ECO:0000256" key="2">
    <source>
        <dbReference type="ARBA" id="ARBA00007639"/>
    </source>
</evidence>
<comment type="similarity">
    <text evidence="2">Belongs to the bacterial solute-binding protein 2 family.</text>
</comment>
<dbReference type="GO" id="GO:0030246">
    <property type="term" value="F:carbohydrate binding"/>
    <property type="evidence" value="ECO:0007669"/>
    <property type="project" value="UniProtKB-ARBA"/>
</dbReference>
<comment type="subcellular location">
    <subcellularLocation>
        <location evidence="1">Cell envelope</location>
    </subcellularLocation>
</comment>
<evidence type="ECO:0000256" key="3">
    <source>
        <dbReference type="ARBA" id="ARBA00022729"/>
    </source>
</evidence>
<dbReference type="PANTHER" id="PTHR46847">
    <property type="entry name" value="D-ALLOSE-BINDING PERIPLASMIC PROTEIN-RELATED"/>
    <property type="match status" value="1"/>
</dbReference>
<dbReference type="Proteomes" id="UP000000845">
    <property type="component" value="Chromosome"/>
</dbReference>
<dbReference type="GO" id="GO:0030313">
    <property type="term" value="C:cell envelope"/>
    <property type="evidence" value="ECO:0007669"/>
    <property type="project" value="UniProtKB-SubCell"/>
</dbReference>
<dbReference type="RefSeq" id="WP_012863418.1">
    <property type="nucleotide sequence ID" value="NC_013517.1"/>
</dbReference>
<dbReference type="eggNOG" id="COG1879">
    <property type="taxonomic scope" value="Bacteria"/>
</dbReference>
<dbReference type="AlphaFoldDB" id="D1AGX3"/>
<gene>
    <name evidence="6" type="ordered locus">Sterm_4011</name>
</gene>
<protein>
    <submittedName>
        <fullName evidence="6">Periplasmic binding protein/LacI transcriptional regulator</fullName>
    </submittedName>
</protein>